<feature type="transmembrane region" description="Helical" evidence="1">
    <location>
        <begin position="152"/>
        <end position="175"/>
    </location>
</feature>
<keyword evidence="1" id="KW-1133">Transmembrane helix</keyword>
<evidence type="ECO:0000256" key="1">
    <source>
        <dbReference type="SAM" id="Phobius"/>
    </source>
</evidence>
<accession>A0AAU7DU65</accession>
<reference evidence="2" key="1">
    <citation type="submission" date="2024-02" db="EMBL/GenBank/DDBJ databases">
        <title>Tomenella chthoni gen. nov. sp. nov., a member of the family Jonesiaceae isolated from bat guano.</title>
        <authorList>
            <person name="Miller S.L."/>
            <person name="King J."/>
            <person name="Sankaranarayanan K."/>
            <person name="Lawson P.A."/>
        </authorList>
    </citation>
    <scope>NUCLEOTIDE SEQUENCE</scope>
    <source>
        <strain evidence="2">BS-20</strain>
    </source>
</reference>
<dbReference type="EMBL" id="CP146203">
    <property type="protein sequence ID" value="XBH20847.1"/>
    <property type="molecule type" value="Genomic_DNA"/>
</dbReference>
<sequence length="301" mass="32414">MSLSMSFLQSMALNLTGTSASEVSMSVAKLDALILNNLNFGGPGTGGTQQVSSPLELPVMAQETGILGTDPFQMIVTVVGLLAAIATIIATRKDLFSSSTMGKMNGEVIETVAMIKDAQDAGLVDTAHYRQLRSRLELLTQFKMLGLRESRYWTGMISGLVLLGLGAVLLGTPMLLDSSDRPRQLMLSILCTVCWGLGSYWLTASGPVLLRDSKGRFTLPDSVLHSVHMLNVPTPVTLLDQMARFARWSTPQAKRRKAAREQEPVQSGEAIVTRFHRAAVVDAATISVLVGLALILINVTE</sequence>
<name>A0AAU7DU65_9MICO</name>
<dbReference type="AlphaFoldDB" id="A0AAU7DU65"/>
<feature type="transmembrane region" description="Helical" evidence="1">
    <location>
        <begin position="72"/>
        <end position="91"/>
    </location>
</feature>
<evidence type="ECO:0000313" key="2">
    <source>
        <dbReference type="EMBL" id="XBH20847.1"/>
    </source>
</evidence>
<organism evidence="2">
    <name type="scientific">Jonesiaceae bacterium BS-20</name>
    <dbReference type="NCBI Taxonomy" id="3120821"/>
    <lineage>
        <taxon>Bacteria</taxon>
        <taxon>Bacillati</taxon>
        <taxon>Actinomycetota</taxon>
        <taxon>Actinomycetes</taxon>
        <taxon>Micrococcales</taxon>
        <taxon>Jonesiaceae</taxon>
    </lineage>
</organism>
<gene>
    <name evidence="2" type="ORF">V5R04_11530</name>
</gene>
<protein>
    <submittedName>
        <fullName evidence="2">Uncharacterized protein</fullName>
    </submittedName>
</protein>
<keyword evidence="1" id="KW-0472">Membrane</keyword>
<keyword evidence="1" id="KW-0812">Transmembrane</keyword>
<proteinExistence type="predicted"/>
<feature type="transmembrane region" description="Helical" evidence="1">
    <location>
        <begin position="279"/>
        <end position="299"/>
    </location>
</feature>
<feature type="transmembrane region" description="Helical" evidence="1">
    <location>
        <begin position="187"/>
        <end position="210"/>
    </location>
</feature>